<feature type="non-terminal residue" evidence="1">
    <location>
        <position position="223"/>
    </location>
</feature>
<dbReference type="InterPro" id="IPR036179">
    <property type="entry name" value="Ig-like_dom_sf"/>
</dbReference>
<name>X0TZX6_9ZZZZ</name>
<reference evidence="1" key="1">
    <citation type="journal article" date="2014" name="Front. Microbiol.">
        <title>High frequency of phylogenetically diverse reductive dehalogenase-homologous genes in deep subseafloor sedimentary metagenomes.</title>
        <authorList>
            <person name="Kawai M."/>
            <person name="Futagami T."/>
            <person name="Toyoda A."/>
            <person name="Takaki Y."/>
            <person name="Nishi S."/>
            <person name="Hori S."/>
            <person name="Arai W."/>
            <person name="Tsubouchi T."/>
            <person name="Morono Y."/>
            <person name="Uchiyama I."/>
            <person name="Ito T."/>
            <person name="Fujiyama A."/>
            <person name="Inagaki F."/>
            <person name="Takami H."/>
        </authorList>
    </citation>
    <scope>NUCLEOTIDE SEQUENCE</scope>
    <source>
        <strain evidence="1">Expedition CK06-06</strain>
    </source>
</reference>
<feature type="non-terminal residue" evidence="1">
    <location>
        <position position="1"/>
    </location>
</feature>
<dbReference type="EMBL" id="BARS01012318">
    <property type="protein sequence ID" value="GAF98814.1"/>
    <property type="molecule type" value="Genomic_DNA"/>
</dbReference>
<protein>
    <recommendedName>
        <fullName evidence="2">Ig-like domain-containing protein</fullName>
    </recommendedName>
</protein>
<accession>X0TZX6</accession>
<gene>
    <name evidence="1" type="ORF">S01H1_22002</name>
</gene>
<sequence length="223" mass="24033">TTHSIGTYNYYCNISETENYLFAENSSIMNINKAESILSLTATPAWTNGYGTQTTVSCVADHAEATPTLYLEGVPVSNPYTTTHPSGSYNYSCNISETSNHNSAEDSDIVNINKAIPVITLTASPHWQITHNAQATITCSVDNSQTTISLYRDDILVDSSLGGTVTDSDTFPSGNYVYICNSSETQNYISASKTNTLVAGERQGTTLTLTASPAWTNDYGTQT</sequence>
<evidence type="ECO:0000313" key="1">
    <source>
        <dbReference type="EMBL" id="GAF98814.1"/>
    </source>
</evidence>
<comment type="caution">
    <text evidence="1">The sequence shown here is derived from an EMBL/GenBank/DDBJ whole genome shotgun (WGS) entry which is preliminary data.</text>
</comment>
<dbReference type="InterPro" id="IPR013783">
    <property type="entry name" value="Ig-like_fold"/>
</dbReference>
<organism evidence="1">
    <name type="scientific">marine sediment metagenome</name>
    <dbReference type="NCBI Taxonomy" id="412755"/>
    <lineage>
        <taxon>unclassified sequences</taxon>
        <taxon>metagenomes</taxon>
        <taxon>ecological metagenomes</taxon>
    </lineage>
</organism>
<proteinExistence type="predicted"/>
<evidence type="ECO:0008006" key="2">
    <source>
        <dbReference type="Google" id="ProtNLM"/>
    </source>
</evidence>
<dbReference type="Gene3D" id="2.60.40.10">
    <property type="entry name" value="Immunoglobulins"/>
    <property type="match status" value="1"/>
</dbReference>
<dbReference type="AlphaFoldDB" id="X0TZX6"/>
<dbReference type="SUPFAM" id="SSF48726">
    <property type="entry name" value="Immunoglobulin"/>
    <property type="match status" value="1"/>
</dbReference>